<evidence type="ECO:0000256" key="8">
    <source>
        <dbReference type="SAM" id="Phobius"/>
    </source>
</evidence>
<feature type="domain" description="Histidine kinase" evidence="9">
    <location>
        <begin position="201"/>
        <end position="409"/>
    </location>
</feature>
<dbReference type="InterPro" id="IPR036097">
    <property type="entry name" value="HisK_dim/P_sf"/>
</dbReference>
<evidence type="ECO:0000256" key="2">
    <source>
        <dbReference type="ARBA" id="ARBA00004370"/>
    </source>
</evidence>
<evidence type="ECO:0000256" key="5">
    <source>
        <dbReference type="ARBA" id="ARBA00022679"/>
    </source>
</evidence>
<dbReference type="STRING" id="1548.CSCA_1823"/>
<dbReference type="FunFam" id="3.30.565.10:FF:000006">
    <property type="entry name" value="Sensor histidine kinase WalK"/>
    <property type="match status" value="1"/>
</dbReference>
<dbReference type="PANTHER" id="PTHR45453:SF1">
    <property type="entry name" value="PHOSPHATE REGULON SENSOR PROTEIN PHOR"/>
    <property type="match status" value="1"/>
</dbReference>
<name>A0A0E3JN95_CLOSL</name>
<dbReference type="KEGG" id="csq:CSCA_1823"/>
<keyword evidence="11" id="KW-1185">Reference proteome</keyword>
<reference evidence="10 11" key="1">
    <citation type="journal article" date="2015" name="J. Biotechnol.">
        <title>Complete genome sequence of a malodorant-producing acetogen, Clostridium scatologenes ATCC 25775(T).</title>
        <authorList>
            <person name="Zhu Z."/>
            <person name="Guo T."/>
            <person name="Zheng H."/>
            <person name="Song T."/>
            <person name="Ouyang P."/>
            <person name="Xie J."/>
        </authorList>
    </citation>
    <scope>NUCLEOTIDE SEQUENCE [LARGE SCALE GENOMIC DNA]</scope>
    <source>
        <strain evidence="10 11">ATCC 25775</strain>
    </source>
</reference>
<dbReference type="Pfam" id="PF02518">
    <property type="entry name" value="HATPase_c"/>
    <property type="match status" value="1"/>
</dbReference>
<keyword evidence="4" id="KW-0597">Phosphoprotein</keyword>
<dbReference type="GO" id="GO:0016036">
    <property type="term" value="P:cellular response to phosphate starvation"/>
    <property type="evidence" value="ECO:0007669"/>
    <property type="project" value="TreeGrafter"/>
</dbReference>
<dbReference type="InterPro" id="IPR050351">
    <property type="entry name" value="BphY/WalK/GraS-like"/>
</dbReference>
<dbReference type="CDD" id="cd00082">
    <property type="entry name" value="HisKA"/>
    <property type="match status" value="1"/>
</dbReference>
<accession>A0A0E3JN95</accession>
<dbReference type="InterPro" id="IPR036890">
    <property type="entry name" value="HATPase_C_sf"/>
</dbReference>
<organism evidence="10 11">
    <name type="scientific">Clostridium scatologenes</name>
    <dbReference type="NCBI Taxonomy" id="1548"/>
    <lineage>
        <taxon>Bacteria</taxon>
        <taxon>Bacillati</taxon>
        <taxon>Bacillota</taxon>
        <taxon>Clostridia</taxon>
        <taxon>Eubacteriales</taxon>
        <taxon>Clostridiaceae</taxon>
        <taxon>Clostridium</taxon>
    </lineage>
</organism>
<protein>
    <recommendedName>
        <fullName evidence="3">histidine kinase</fullName>
        <ecNumber evidence="3">2.7.13.3</ecNumber>
    </recommendedName>
</protein>
<dbReference type="EC" id="2.7.13.3" evidence="3"/>
<dbReference type="SUPFAM" id="SSF55874">
    <property type="entry name" value="ATPase domain of HSP90 chaperone/DNA topoisomerase II/histidine kinase"/>
    <property type="match status" value="1"/>
</dbReference>
<dbReference type="Proteomes" id="UP000033115">
    <property type="component" value="Chromosome"/>
</dbReference>
<keyword evidence="8" id="KW-0472">Membrane</keyword>
<dbReference type="SMART" id="SM00387">
    <property type="entry name" value="HATPase_c"/>
    <property type="match status" value="1"/>
</dbReference>
<evidence type="ECO:0000256" key="6">
    <source>
        <dbReference type="ARBA" id="ARBA00022777"/>
    </source>
</evidence>
<dbReference type="InterPro" id="IPR005467">
    <property type="entry name" value="His_kinase_dom"/>
</dbReference>
<keyword evidence="7" id="KW-0902">Two-component regulatory system</keyword>
<dbReference type="GO" id="GO:0004721">
    <property type="term" value="F:phosphoprotein phosphatase activity"/>
    <property type="evidence" value="ECO:0007669"/>
    <property type="project" value="TreeGrafter"/>
</dbReference>
<dbReference type="Pfam" id="PF00512">
    <property type="entry name" value="HisKA"/>
    <property type="match status" value="1"/>
</dbReference>
<comment type="subcellular location">
    <subcellularLocation>
        <location evidence="2">Membrane</location>
    </subcellularLocation>
</comment>
<dbReference type="InterPro" id="IPR003661">
    <property type="entry name" value="HisK_dim/P_dom"/>
</dbReference>
<evidence type="ECO:0000256" key="3">
    <source>
        <dbReference type="ARBA" id="ARBA00012438"/>
    </source>
</evidence>
<comment type="catalytic activity">
    <reaction evidence="1">
        <text>ATP + protein L-histidine = ADP + protein N-phospho-L-histidine.</text>
        <dbReference type="EC" id="2.7.13.3"/>
    </reaction>
</comment>
<dbReference type="GO" id="GO:0000155">
    <property type="term" value="F:phosphorelay sensor kinase activity"/>
    <property type="evidence" value="ECO:0007669"/>
    <property type="project" value="InterPro"/>
</dbReference>
<dbReference type="Gene3D" id="3.30.565.10">
    <property type="entry name" value="Histidine kinase-like ATPase, C-terminal domain"/>
    <property type="match status" value="1"/>
</dbReference>
<keyword evidence="8" id="KW-0812">Transmembrane</keyword>
<dbReference type="AlphaFoldDB" id="A0A0E3JN95"/>
<dbReference type="InterPro" id="IPR003594">
    <property type="entry name" value="HATPase_dom"/>
</dbReference>
<dbReference type="SMART" id="SM00388">
    <property type="entry name" value="HisKA"/>
    <property type="match status" value="1"/>
</dbReference>
<keyword evidence="6 10" id="KW-0418">Kinase</keyword>
<evidence type="ECO:0000256" key="4">
    <source>
        <dbReference type="ARBA" id="ARBA00022553"/>
    </source>
</evidence>
<keyword evidence="5" id="KW-0808">Transferase</keyword>
<evidence type="ECO:0000313" key="11">
    <source>
        <dbReference type="Proteomes" id="UP000033115"/>
    </source>
</evidence>
<evidence type="ECO:0000256" key="7">
    <source>
        <dbReference type="ARBA" id="ARBA00023012"/>
    </source>
</evidence>
<dbReference type="PRINTS" id="PR00344">
    <property type="entry name" value="BCTRLSENSOR"/>
</dbReference>
<dbReference type="RefSeq" id="WP_029161864.1">
    <property type="nucleotide sequence ID" value="NZ_CP009933.1"/>
</dbReference>
<keyword evidence="8" id="KW-1133">Transmembrane helix</keyword>
<evidence type="ECO:0000259" key="9">
    <source>
        <dbReference type="PROSITE" id="PS50109"/>
    </source>
</evidence>
<dbReference type="GO" id="GO:0005886">
    <property type="term" value="C:plasma membrane"/>
    <property type="evidence" value="ECO:0007669"/>
    <property type="project" value="TreeGrafter"/>
</dbReference>
<dbReference type="PANTHER" id="PTHR45453">
    <property type="entry name" value="PHOSPHATE REGULON SENSOR PROTEIN PHOR"/>
    <property type="match status" value="1"/>
</dbReference>
<dbReference type="PROSITE" id="PS50109">
    <property type="entry name" value="HIS_KIN"/>
    <property type="match status" value="1"/>
</dbReference>
<evidence type="ECO:0000313" key="10">
    <source>
        <dbReference type="EMBL" id="AKA68948.1"/>
    </source>
</evidence>
<gene>
    <name evidence="10" type="ORF">CSCA_1823</name>
</gene>
<feature type="transmembrane region" description="Helical" evidence="8">
    <location>
        <begin position="157"/>
        <end position="180"/>
    </location>
</feature>
<dbReference type="EMBL" id="CP009933">
    <property type="protein sequence ID" value="AKA68948.1"/>
    <property type="molecule type" value="Genomic_DNA"/>
</dbReference>
<proteinExistence type="predicted"/>
<dbReference type="Gene3D" id="1.10.287.130">
    <property type="match status" value="1"/>
</dbReference>
<dbReference type="SUPFAM" id="SSF47384">
    <property type="entry name" value="Homodimeric domain of signal transducing histidine kinase"/>
    <property type="match status" value="1"/>
</dbReference>
<evidence type="ECO:0000256" key="1">
    <source>
        <dbReference type="ARBA" id="ARBA00000085"/>
    </source>
</evidence>
<dbReference type="HOGENOM" id="CLU_000445_89_6_9"/>
<sequence length="409" mass="45927">MIKKLQRKFIMITMGSLALVMVILLDSINTTNLYQIDRKINGALKILSENQGRFPTYKKGKLPVNDLHFGFEMNEETPFETRYFVVKLNKDKSIREIDTSHIAAVSSDDAAAYTKKILSINKNNGYKDIYKYSVVSTPDGYMLVFMDCRSQIQMATLFLLTSCGVALITLLLVFILVSILSKKAINPIIENIEKQKQFITDAGHEIKTPLAIISANADVLELTVGKNEWITSTRNQITRLDKLVKNLLTLSKMDEGNIKLVFTDFDLSDSVFKITSPFKTIAETQGKKLIMDIKPGIKLHGDENSINQLISTLVDNAMKYSNEKGIIKISLSCTKKGSKLEIYNTADEIDKENLNKLFDRFYRADSSRSRESGGYGIGLSISKSIVEAHHGKIYVKSDDGKSICFTVLL</sequence>
<dbReference type="InterPro" id="IPR004358">
    <property type="entry name" value="Sig_transdc_His_kin-like_C"/>
</dbReference>